<dbReference type="PANTHER" id="PTHR33751">
    <property type="entry name" value="CBB3-TYPE CYTOCHROME C OXIDASE SUBUNIT FIXP"/>
    <property type="match status" value="1"/>
</dbReference>
<protein>
    <submittedName>
        <fullName evidence="8">Cytochrome c</fullName>
    </submittedName>
</protein>
<comment type="caution">
    <text evidence="8">The sequence shown here is derived from an EMBL/GenBank/DDBJ whole genome shotgun (WGS) entry which is preliminary data.</text>
</comment>
<gene>
    <name evidence="8" type="ORF">G3446_17795</name>
</gene>
<evidence type="ECO:0000256" key="3">
    <source>
        <dbReference type="ARBA" id="ARBA00022723"/>
    </source>
</evidence>
<keyword evidence="9" id="KW-1185">Reference proteome</keyword>
<dbReference type="AlphaFoldDB" id="A0A6M0K1W5"/>
<dbReference type="PROSITE" id="PS51007">
    <property type="entry name" value="CYTC"/>
    <property type="match status" value="1"/>
</dbReference>
<proteinExistence type="predicted"/>
<accession>A0A6M0K1W5</accession>
<keyword evidence="1" id="KW-0813">Transport</keyword>
<reference evidence="8 9" key="1">
    <citation type="submission" date="2020-02" db="EMBL/GenBank/DDBJ databases">
        <title>Genome sequences of Thiorhodococcus mannitoliphagus and Thiorhodococcus minor, purple sulfur photosynthetic bacteria in the gammaproteobacterial family, Chromatiaceae.</title>
        <authorList>
            <person name="Aviles F.A."/>
            <person name="Meyer T.E."/>
            <person name="Kyndt J.A."/>
        </authorList>
    </citation>
    <scope>NUCLEOTIDE SEQUENCE [LARGE SCALE GENOMIC DNA]</scope>
    <source>
        <strain evidence="8 9">DSM 11518</strain>
    </source>
</reference>
<keyword evidence="3 6" id="KW-0479">Metal-binding</keyword>
<evidence type="ECO:0000256" key="5">
    <source>
        <dbReference type="ARBA" id="ARBA00023004"/>
    </source>
</evidence>
<evidence type="ECO:0000259" key="7">
    <source>
        <dbReference type="PROSITE" id="PS51007"/>
    </source>
</evidence>
<feature type="domain" description="Cytochrome c" evidence="7">
    <location>
        <begin position="26"/>
        <end position="109"/>
    </location>
</feature>
<dbReference type="SUPFAM" id="SSF46626">
    <property type="entry name" value="Cytochrome c"/>
    <property type="match status" value="1"/>
</dbReference>
<dbReference type="PANTHER" id="PTHR33751:SF9">
    <property type="entry name" value="CYTOCHROME C4"/>
    <property type="match status" value="1"/>
</dbReference>
<dbReference type="GO" id="GO:0009055">
    <property type="term" value="F:electron transfer activity"/>
    <property type="evidence" value="ECO:0007669"/>
    <property type="project" value="InterPro"/>
</dbReference>
<dbReference type="EMBL" id="JAAIJQ010000060">
    <property type="protein sequence ID" value="NEV63720.1"/>
    <property type="molecule type" value="Genomic_DNA"/>
</dbReference>
<evidence type="ECO:0000256" key="6">
    <source>
        <dbReference type="PROSITE-ProRule" id="PRU00433"/>
    </source>
</evidence>
<evidence type="ECO:0000313" key="8">
    <source>
        <dbReference type="EMBL" id="NEV63720.1"/>
    </source>
</evidence>
<dbReference type="InterPro" id="IPR009056">
    <property type="entry name" value="Cyt_c-like_dom"/>
</dbReference>
<dbReference type="Proteomes" id="UP000483379">
    <property type="component" value="Unassembled WGS sequence"/>
</dbReference>
<dbReference type="Gene3D" id="1.10.760.10">
    <property type="entry name" value="Cytochrome c-like domain"/>
    <property type="match status" value="1"/>
</dbReference>
<evidence type="ECO:0000256" key="4">
    <source>
        <dbReference type="ARBA" id="ARBA00022982"/>
    </source>
</evidence>
<sequence length="109" mass="11940">MGDRHDRVLSRMLLALGLTIGAPAAVLAVDGETLYKQKICHTCHGDRPSEPILPLYPKLSGQSSEYLLQQMKDIRDGKRTNGLSAAMKAVVGSVTDEEFEIISNWLSTL</sequence>
<evidence type="ECO:0000256" key="2">
    <source>
        <dbReference type="ARBA" id="ARBA00022617"/>
    </source>
</evidence>
<dbReference type="GO" id="GO:0046872">
    <property type="term" value="F:metal ion binding"/>
    <property type="evidence" value="ECO:0007669"/>
    <property type="project" value="UniProtKB-KW"/>
</dbReference>
<keyword evidence="4" id="KW-0249">Electron transport</keyword>
<evidence type="ECO:0000313" key="9">
    <source>
        <dbReference type="Proteomes" id="UP000483379"/>
    </source>
</evidence>
<dbReference type="RefSeq" id="WP_164454183.1">
    <property type="nucleotide sequence ID" value="NZ_JAAIJQ010000060.1"/>
</dbReference>
<name>A0A6M0K1W5_9GAMM</name>
<keyword evidence="2 6" id="KW-0349">Heme</keyword>
<dbReference type="InterPro" id="IPR036909">
    <property type="entry name" value="Cyt_c-like_dom_sf"/>
</dbReference>
<dbReference type="GO" id="GO:0020037">
    <property type="term" value="F:heme binding"/>
    <property type="evidence" value="ECO:0007669"/>
    <property type="project" value="InterPro"/>
</dbReference>
<organism evidence="8 9">
    <name type="scientific">Thiorhodococcus minor</name>
    <dbReference type="NCBI Taxonomy" id="57489"/>
    <lineage>
        <taxon>Bacteria</taxon>
        <taxon>Pseudomonadati</taxon>
        <taxon>Pseudomonadota</taxon>
        <taxon>Gammaproteobacteria</taxon>
        <taxon>Chromatiales</taxon>
        <taxon>Chromatiaceae</taxon>
        <taxon>Thiorhodococcus</taxon>
    </lineage>
</organism>
<dbReference type="InterPro" id="IPR050597">
    <property type="entry name" value="Cytochrome_c_Oxidase_Subunit"/>
</dbReference>
<dbReference type="Pfam" id="PF00034">
    <property type="entry name" value="Cytochrom_C"/>
    <property type="match status" value="1"/>
</dbReference>
<keyword evidence="5 6" id="KW-0408">Iron</keyword>
<evidence type="ECO:0000256" key="1">
    <source>
        <dbReference type="ARBA" id="ARBA00022448"/>
    </source>
</evidence>